<reference evidence="2 3" key="1">
    <citation type="submission" date="2020-08" db="EMBL/GenBank/DDBJ databases">
        <title>Genomic Encyclopedia of Type Strains, Phase IV (KMG-IV): sequencing the most valuable type-strain genomes for metagenomic binning, comparative biology and taxonomic classification.</title>
        <authorList>
            <person name="Goeker M."/>
        </authorList>
    </citation>
    <scope>NUCLEOTIDE SEQUENCE [LARGE SCALE GENOMIC DNA]</scope>
    <source>
        <strain evidence="2 3">DSM 102850</strain>
    </source>
</reference>
<feature type="compositionally biased region" description="Basic and acidic residues" evidence="1">
    <location>
        <begin position="75"/>
        <end position="95"/>
    </location>
</feature>
<evidence type="ECO:0000256" key="1">
    <source>
        <dbReference type="SAM" id="MobiDB-lite"/>
    </source>
</evidence>
<feature type="region of interest" description="Disordered" evidence="1">
    <location>
        <begin position="64"/>
        <end position="95"/>
    </location>
</feature>
<protein>
    <submittedName>
        <fullName evidence="2">Uncharacterized protein</fullName>
    </submittedName>
</protein>
<name>A0A840I635_9PROT</name>
<dbReference type="Proteomes" id="UP000563524">
    <property type="component" value="Unassembled WGS sequence"/>
</dbReference>
<sequence>MPRTLKPPASPYTALIRARARREQVRLLDELRREREKADYARTVADRRAEHAKKQRIAKIVARAEAGGYGQRPRTPAEDHVRTKIDESWMDKHAW</sequence>
<accession>A0A840I635</accession>
<dbReference type="AlphaFoldDB" id="A0A840I635"/>
<gene>
    <name evidence="2" type="ORF">GGQ59_002889</name>
</gene>
<comment type="caution">
    <text evidence="2">The sequence shown here is derived from an EMBL/GenBank/DDBJ whole genome shotgun (WGS) entry which is preliminary data.</text>
</comment>
<dbReference type="RefSeq" id="WP_183819792.1">
    <property type="nucleotide sequence ID" value="NZ_JACHOB010000008.1"/>
</dbReference>
<evidence type="ECO:0000313" key="3">
    <source>
        <dbReference type="Proteomes" id="UP000563524"/>
    </source>
</evidence>
<proteinExistence type="predicted"/>
<evidence type="ECO:0000313" key="2">
    <source>
        <dbReference type="EMBL" id="MBB4660339.1"/>
    </source>
</evidence>
<organism evidence="2 3">
    <name type="scientific">Parvularcula dongshanensis</name>
    <dbReference type="NCBI Taxonomy" id="1173995"/>
    <lineage>
        <taxon>Bacteria</taxon>
        <taxon>Pseudomonadati</taxon>
        <taxon>Pseudomonadota</taxon>
        <taxon>Alphaproteobacteria</taxon>
        <taxon>Parvularculales</taxon>
        <taxon>Parvularculaceae</taxon>
        <taxon>Parvularcula</taxon>
    </lineage>
</organism>
<dbReference type="EMBL" id="JACHOB010000008">
    <property type="protein sequence ID" value="MBB4660339.1"/>
    <property type="molecule type" value="Genomic_DNA"/>
</dbReference>
<keyword evidence="3" id="KW-1185">Reference proteome</keyword>